<protein>
    <submittedName>
        <fullName evidence="1">CRISPR system Cascade subunit CasA</fullName>
    </submittedName>
</protein>
<keyword evidence="2" id="KW-1185">Reference proteome</keyword>
<evidence type="ECO:0000313" key="1">
    <source>
        <dbReference type="EMBL" id="SIT84528.1"/>
    </source>
</evidence>
<dbReference type="Pfam" id="PF09481">
    <property type="entry name" value="CRISPR_Cse1"/>
    <property type="match status" value="1"/>
</dbReference>
<dbReference type="STRING" id="515897.SAMN05421849_2131"/>
<accession>A0A1R3X1J8</accession>
<sequence>MNRGVVLMPLNLITDPWIPVLRSDDGPRIIRSDQIAEPGVMFPDWPRADLNIACLELLIGLVFLADPPANAQDWRIRKPDAQRLRKRLARLAPAFNLMGDGPRFLQDFDPLEGEPNPPDMLFIDSAGGNTARNNADLMVRRGRYPVLDPALAAMALYTLQAHAPSGGAGNRTSMRGGGPMVTLVDPGRGNLWDLVWANVPDGRPAGPEVLPWMRPTRTSEAKGAEVYPDTAHPAEAFFGMPRRLRLVGEETIRGVTQKPYGVNYAGWQHPLTPYYRQKAGAELLPLHPRAGAFGYRNWLGVVMDMPGDEADLRRRAQALDSYEQRVLLRDRAGASVIVAGWAMDNMKPRDFIWSRQPLLPIDTGAGLTLIAMIQSAETFGLALRGALKVVAGEGSALEALREEFFTATQAEFEAGLGRLLAGAPPDDTAARWLRAMERGALTIFDRQALPGLDQQRPEAMEEIIRSREGLRATFAGWNRLGRDAYQKLGLQPRRRRKEAA</sequence>
<dbReference type="NCBIfam" id="TIGR02547">
    <property type="entry name" value="casA_cse1"/>
    <property type="match status" value="1"/>
</dbReference>
<proteinExistence type="predicted"/>
<dbReference type="CDD" id="cd09729">
    <property type="entry name" value="Cse1_I-E"/>
    <property type="match status" value="1"/>
</dbReference>
<reference evidence="1 2" key="1">
    <citation type="submission" date="2017-01" db="EMBL/GenBank/DDBJ databases">
        <authorList>
            <person name="Mah S.A."/>
            <person name="Swanson W.J."/>
            <person name="Moy G.W."/>
            <person name="Vacquier V.D."/>
        </authorList>
    </citation>
    <scope>NUCLEOTIDE SEQUENCE [LARGE SCALE GENOMIC DNA]</scope>
    <source>
        <strain evidence="1 2">DSM 21219</strain>
    </source>
</reference>
<dbReference type="InterPro" id="IPR013381">
    <property type="entry name" value="CRISPR-assoc_prot_Cse1"/>
</dbReference>
<evidence type="ECO:0000313" key="2">
    <source>
        <dbReference type="Proteomes" id="UP000192455"/>
    </source>
</evidence>
<name>A0A1R3X1J8_9RHOB</name>
<gene>
    <name evidence="1" type="ORF">SAMN05421849_2131</name>
</gene>
<dbReference type="AlphaFoldDB" id="A0A1R3X1J8"/>
<dbReference type="EMBL" id="FTPS01000001">
    <property type="protein sequence ID" value="SIT84528.1"/>
    <property type="molecule type" value="Genomic_DNA"/>
</dbReference>
<dbReference type="Proteomes" id="UP000192455">
    <property type="component" value="Unassembled WGS sequence"/>
</dbReference>
<organism evidence="1 2">
    <name type="scientific">Pontibaca methylaminivorans</name>
    <dbReference type="NCBI Taxonomy" id="515897"/>
    <lineage>
        <taxon>Bacteria</taxon>
        <taxon>Pseudomonadati</taxon>
        <taxon>Pseudomonadota</taxon>
        <taxon>Alphaproteobacteria</taxon>
        <taxon>Rhodobacterales</taxon>
        <taxon>Roseobacteraceae</taxon>
        <taxon>Pontibaca</taxon>
    </lineage>
</organism>